<evidence type="ECO:0000256" key="1">
    <source>
        <dbReference type="SAM" id="Phobius"/>
    </source>
</evidence>
<dbReference type="AlphaFoldDB" id="A0A1G2KW91"/>
<feature type="transmembrane region" description="Helical" evidence="1">
    <location>
        <begin position="21"/>
        <end position="39"/>
    </location>
</feature>
<dbReference type="EMBL" id="MHQL01000010">
    <property type="protein sequence ID" value="OHA03673.1"/>
    <property type="molecule type" value="Genomic_DNA"/>
</dbReference>
<organism evidence="2 3">
    <name type="scientific">Candidatus Sungbacteria bacterium RIFCSPHIGHO2_02_FULL_51_29</name>
    <dbReference type="NCBI Taxonomy" id="1802273"/>
    <lineage>
        <taxon>Bacteria</taxon>
        <taxon>Candidatus Sungiibacteriota</taxon>
    </lineage>
</organism>
<evidence type="ECO:0000313" key="2">
    <source>
        <dbReference type="EMBL" id="OHA03673.1"/>
    </source>
</evidence>
<comment type="caution">
    <text evidence="2">The sequence shown here is derived from an EMBL/GenBank/DDBJ whole genome shotgun (WGS) entry which is preliminary data.</text>
</comment>
<reference evidence="2 3" key="1">
    <citation type="journal article" date="2016" name="Nat. Commun.">
        <title>Thousands of microbial genomes shed light on interconnected biogeochemical processes in an aquifer system.</title>
        <authorList>
            <person name="Anantharaman K."/>
            <person name="Brown C.T."/>
            <person name="Hug L.A."/>
            <person name="Sharon I."/>
            <person name="Castelle C.J."/>
            <person name="Probst A.J."/>
            <person name="Thomas B.C."/>
            <person name="Singh A."/>
            <person name="Wilkins M.J."/>
            <person name="Karaoz U."/>
            <person name="Brodie E.L."/>
            <person name="Williams K.H."/>
            <person name="Hubbard S.S."/>
            <person name="Banfield J.F."/>
        </authorList>
    </citation>
    <scope>NUCLEOTIDE SEQUENCE [LARGE SCALE GENOMIC DNA]</scope>
</reference>
<keyword evidence="1" id="KW-0812">Transmembrane</keyword>
<sequence length="170" mass="18413">MNMDMNQQVGVPQGASSTHRWVLWAIIIVAAVAVAWGAYQYRGEEPIENDIEMMDADTGMMGGSENTIPMHAKVTVEVTDTGFSPSTVVIQKGDEVEFVNKRVVPVWPASGAHPTHLLCPGFDSLKGLATGETYSFTFTEVRECPMHDHLAPAFKGMISVKEASAMKGGQ</sequence>
<dbReference type="Proteomes" id="UP000177811">
    <property type="component" value="Unassembled WGS sequence"/>
</dbReference>
<keyword evidence="1" id="KW-0472">Membrane</keyword>
<evidence type="ECO:0000313" key="3">
    <source>
        <dbReference type="Proteomes" id="UP000177811"/>
    </source>
</evidence>
<evidence type="ECO:0008006" key="4">
    <source>
        <dbReference type="Google" id="ProtNLM"/>
    </source>
</evidence>
<protein>
    <recommendedName>
        <fullName evidence="4">EfeO-type cupredoxin-like domain-containing protein</fullName>
    </recommendedName>
</protein>
<proteinExistence type="predicted"/>
<gene>
    <name evidence="2" type="ORF">A3C16_03480</name>
</gene>
<dbReference type="InterPro" id="IPR008972">
    <property type="entry name" value="Cupredoxin"/>
</dbReference>
<dbReference type="SUPFAM" id="SSF49503">
    <property type="entry name" value="Cupredoxins"/>
    <property type="match status" value="1"/>
</dbReference>
<keyword evidence="1" id="KW-1133">Transmembrane helix</keyword>
<name>A0A1G2KW91_9BACT</name>
<accession>A0A1G2KW91</accession>
<dbReference type="Gene3D" id="2.60.40.420">
    <property type="entry name" value="Cupredoxins - blue copper proteins"/>
    <property type="match status" value="1"/>
</dbReference>